<organism evidence="1 2">
    <name type="scientific">Liparis tanakae</name>
    <name type="common">Tanaka's snailfish</name>
    <dbReference type="NCBI Taxonomy" id="230148"/>
    <lineage>
        <taxon>Eukaryota</taxon>
        <taxon>Metazoa</taxon>
        <taxon>Chordata</taxon>
        <taxon>Craniata</taxon>
        <taxon>Vertebrata</taxon>
        <taxon>Euteleostomi</taxon>
        <taxon>Actinopterygii</taxon>
        <taxon>Neopterygii</taxon>
        <taxon>Teleostei</taxon>
        <taxon>Neoteleostei</taxon>
        <taxon>Acanthomorphata</taxon>
        <taxon>Eupercaria</taxon>
        <taxon>Perciformes</taxon>
        <taxon>Cottioidei</taxon>
        <taxon>Cottales</taxon>
        <taxon>Liparidae</taxon>
        <taxon>Liparis</taxon>
    </lineage>
</organism>
<accession>A0A4Z2FHK9</accession>
<protein>
    <submittedName>
        <fullName evidence="1">Uncharacterized protein</fullName>
    </submittedName>
</protein>
<reference evidence="1 2" key="1">
    <citation type="submission" date="2019-03" db="EMBL/GenBank/DDBJ databases">
        <title>First draft genome of Liparis tanakae, snailfish: a comprehensive survey of snailfish specific genes.</title>
        <authorList>
            <person name="Kim W."/>
            <person name="Song I."/>
            <person name="Jeong J.-H."/>
            <person name="Kim D."/>
            <person name="Kim S."/>
            <person name="Ryu S."/>
            <person name="Song J.Y."/>
            <person name="Lee S.K."/>
        </authorList>
    </citation>
    <scope>NUCLEOTIDE SEQUENCE [LARGE SCALE GENOMIC DNA]</scope>
    <source>
        <tissue evidence="1">Muscle</tissue>
    </source>
</reference>
<sequence length="73" mass="7868">MSAEKPQSMLREASHQIIAGGSAEGSKTWEEYADDAVLIRPAVVHGAGCSRLLKCVSSMTTCTHERDLHHGSM</sequence>
<evidence type="ECO:0000313" key="2">
    <source>
        <dbReference type="Proteomes" id="UP000314294"/>
    </source>
</evidence>
<evidence type="ECO:0000313" key="1">
    <source>
        <dbReference type="EMBL" id="TNN40706.1"/>
    </source>
</evidence>
<name>A0A4Z2FHK9_9TELE</name>
<keyword evidence="2" id="KW-1185">Reference proteome</keyword>
<gene>
    <name evidence="1" type="ORF">EYF80_049123</name>
</gene>
<comment type="caution">
    <text evidence="1">The sequence shown here is derived from an EMBL/GenBank/DDBJ whole genome shotgun (WGS) entry which is preliminary data.</text>
</comment>
<dbReference type="EMBL" id="SRLO01001166">
    <property type="protein sequence ID" value="TNN40706.1"/>
    <property type="molecule type" value="Genomic_DNA"/>
</dbReference>
<proteinExistence type="predicted"/>
<dbReference type="Proteomes" id="UP000314294">
    <property type="component" value="Unassembled WGS sequence"/>
</dbReference>
<dbReference type="AlphaFoldDB" id="A0A4Z2FHK9"/>